<sequence>KIGSSKQTIKQRGKIEGSVVQGQIGREISDFYSYYFGTDVSCRRNRPNRNDEGDIDPLFPPISIFNQNGRGSKKCEKDSTISQGNEAIYTEFSKWLTEYFQTEEVSTNKKTNNRGVFIQGDVDGTGQTIEYYGVIHEIIELRYSGWPKRKIVLF</sequence>
<organism evidence="2 3">
    <name type="scientific">Solanum commersonii</name>
    <name type="common">Commerson's wild potato</name>
    <name type="synonym">Commerson's nightshade</name>
    <dbReference type="NCBI Taxonomy" id="4109"/>
    <lineage>
        <taxon>Eukaryota</taxon>
        <taxon>Viridiplantae</taxon>
        <taxon>Streptophyta</taxon>
        <taxon>Embryophyta</taxon>
        <taxon>Tracheophyta</taxon>
        <taxon>Spermatophyta</taxon>
        <taxon>Magnoliopsida</taxon>
        <taxon>eudicotyledons</taxon>
        <taxon>Gunneridae</taxon>
        <taxon>Pentapetalae</taxon>
        <taxon>asterids</taxon>
        <taxon>lamiids</taxon>
        <taxon>Solanales</taxon>
        <taxon>Solanaceae</taxon>
        <taxon>Solanoideae</taxon>
        <taxon>Solaneae</taxon>
        <taxon>Solanum</taxon>
    </lineage>
</organism>
<proteinExistence type="predicted"/>
<keyword evidence="3" id="KW-1185">Reference proteome</keyword>
<dbReference type="PANTHER" id="PTHR48258">
    <property type="entry name" value="DUF4218 DOMAIN-CONTAINING PROTEIN-RELATED"/>
    <property type="match status" value="1"/>
</dbReference>
<evidence type="ECO:0000256" key="1">
    <source>
        <dbReference type="SAM" id="MobiDB-lite"/>
    </source>
</evidence>
<dbReference type="OrthoDB" id="913961at2759"/>
<dbReference type="PANTHER" id="PTHR48258:SF11">
    <property type="entry name" value="TDCA1-ORF2 PROTEIN"/>
    <property type="match status" value="1"/>
</dbReference>
<protein>
    <submittedName>
        <fullName evidence="2">Uncharacterized protein</fullName>
    </submittedName>
</protein>
<feature type="region of interest" description="Disordered" evidence="1">
    <location>
        <begin position="46"/>
        <end position="77"/>
    </location>
</feature>
<dbReference type="AlphaFoldDB" id="A0A9J5WJ09"/>
<gene>
    <name evidence="2" type="ORF">H5410_055975</name>
</gene>
<feature type="non-terminal residue" evidence="2">
    <location>
        <position position="1"/>
    </location>
</feature>
<name>A0A9J5WJ09_SOLCO</name>
<reference evidence="2 3" key="1">
    <citation type="submission" date="2020-09" db="EMBL/GenBank/DDBJ databases">
        <title>De no assembly of potato wild relative species, Solanum commersonii.</title>
        <authorList>
            <person name="Cho K."/>
        </authorList>
    </citation>
    <scope>NUCLEOTIDE SEQUENCE [LARGE SCALE GENOMIC DNA]</scope>
    <source>
        <strain evidence="2">LZ3.2</strain>
        <tissue evidence="2">Leaf</tissue>
    </source>
</reference>
<dbReference type="EMBL" id="JACXVP010000011">
    <property type="protein sequence ID" value="KAG5575841.1"/>
    <property type="molecule type" value="Genomic_DNA"/>
</dbReference>
<comment type="caution">
    <text evidence="2">The sequence shown here is derived from an EMBL/GenBank/DDBJ whole genome shotgun (WGS) entry which is preliminary data.</text>
</comment>
<accession>A0A9J5WJ09</accession>
<evidence type="ECO:0000313" key="2">
    <source>
        <dbReference type="EMBL" id="KAG5575841.1"/>
    </source>
</evidence>
<dbReference type="Proteomes" id="UP000824120">
    <property type="component" value="Chromosome 11"/>
</dbReference>
<evidence type="ECO:0000313" key="3">
    <source>
        <dbReference type="Proteomes" id="UP000824120"/>
    </source>
</evidence>